<dbReference type="GO" id="GO:0031417">
    <property type="term" value="C:NatC complex"/>
    <property type="evidence" value="ECO:0007669"/>
    <property type="project" value="InterPro"/>
</dbReference>
<dbReference type="InterPro" id="IPR057983">
    <property type="entry name" value="NAA35-like_N"/>
</dbReference>
<evidence type="ECO:0000256" key="1">
    <source>
        <dbReference type="ARBA" id="ARBA00004173"/>
    </source>
</evidence>
<feature type="domain" description="NAA35-like N-terminal" evidence="13">
    <location>
        <begin position="91"/>
        <end position="220"/>
    </location>
</feature>
<proteinExistence type="inferred from homology"/>
<evidence type="ECO:0000256" key="10">
    <source>
        <dbReference type="ARBA" id="ARBA00059792"/>
    </source>
</evidence>
<dbReference type="CDD" id="cd01425">
    <property type="entry name" value="RPS2"/>
    <property type="match status" value="1"/>
</dbReference>
<dbReference type="GO" id="GO:0005743">
    <property type="term" value="C:mitochondrial inner membrane"/>
    <property type="evidence" value="ECO:0007669"/>
    <property type="project" value="UniProtKB-ARBA"/>
</dbReference>
<evidence type="ECO:0000313" key="15">
    <source>
        <dbReference type="Proteomes" id="UP000035681"/>
    </source>
</evidence>
<dbReference type="Proteomes" id="UP000035681">
    <property type="component" value="Unplaced"/>
</dbReference>
<comment type="similarity">
    <text evidence="4">Belongs to the MAK10 family.</text>
</comment>
<comment type="function">
    <text evidence="10">Required for mitoribosome formation and stability, and mitochondrial translation.</text>
</comment>
<evidence type="ECO:0000256" key="6">
    <source>
        <dbReference type="ARBA" id="ARBA00022980"/>
    </source>
</evidence>
<comment type="subcellular location">
    <subcellularLocation>
        <location evidence="2">Cytoplasm</location>
    </subcellularLocation>
    <subcellularLocation>
        <location evidence="1">Mitochondrion</location>
    </subcellularLocation>
</comment>
<dbReference type="FunFam" id="3.40.50.10490:FF:000026">
    <property type="entry name" value="28S ribosomal protein S2, mitochondrial"/>
    <property type="match status" value="1"/>
</dbReference>
<comment type="similarity">
    <text evidence="3">Belongs to the universal ribosomal protein uS2 family.</text>
</comment>
<keyword evidence="7" id="KW-0496">Mitochondrion</keyword>
<dbReference type="Pfam" id="PF04112">
    <property type="entry name" value="Mak10"/>
    <property type="match status" value="1"/>
</dbReference>
<dbReference type="PANTHER" id="PTHR21373:SF0">
    <property type="entry name" value="N-ALPHA-ACETYLTRANSFERASE 35, NATC AUXILIARY SUBUNIT"/>
    <property type="match status" value="1"/>
</dbReference>
<dbReference type="GO" id="GO:0006412">
    <property type="term" value="P:translation"/>
    <property type="evidence" value="ECO:0007669"/>
    <property type="project" value="InterPro"/>
</dbReference>
<protein>
    <recommendedName>
        <fullName evidence="11">Small ribosomal subunit protein uS2m</fullName>
    </recommendedName>
    <alternativeName>
        <fullName evidence="12">28S ribosomal protein S2, mitochondrial</fullName>
    </alternativeName>
    <alternativeName>
        <fullName evidence="9">Protein MAK10 homolog</fullName>
    </alternativeName>
</protein>
<dbReference type="Pfam" id="PF25789">
    <property type="entry name" value="TPR_NAA35"/>
    <property type="match status" value="1"/>
</dbReference>
<evidence type="ECO:0000259" key="13">
    <source>
        <dbReference type="Pfam" id="PF04112"/>
    </source>
</evidence>
<dbReference type="InterPro" id="IPR057982">
    <property type="entry name" value="TPR_NAA35"/>
</dbReference>
<dbReference type="HAMAP" id="MF_00291_B">
    <property type="entry name" value="Ribosomal_uS2_B"/>
    <property type="match status" value="1"/>
</dbReference>
<evidence type="ECO:0000259" key="14">
    <source>
        <dbReference type="Pfam" id="PF25789"/>
    </source>
</evidence>
<dbReference type="InterPro" id="IPR001865">
    <property type="entry name" value="Ribosomal_uS2"/>
</dbReference>
<sequence length="1170" mass="135139">LIPLVFIFLTKCFDVKIILLTYSVYFYFSSKVFFNSNVVLNLMSTKGEIPEKVQNILKNVNKDEDSDEIDITDIFYQACDTLKSSVLSICPDFSLNEAMQAVDMMNAQMDSGMVFIDPTTQGLENSLKNGSINVENMSSKEIVAIIDATWGCFVSWLNLIPLDQSFYTNVLLHDPNVIMNPVLKASMNAFLTISTIFADVIEAMNTYSEEDIIIHSYRRQANVSLDMGTVLNQLQTAKEINKFDESDSVDVREGKVTILYRLKSLETMILLLKFLLPLSDNEEIGNINFQKAKTLVSTFKASIKASSQTINYGLQSENGDDSNYEWLSCFQPEVNRSILPATFPKRLKCTSRKNAYEELRRITYKLEEITNINEEDISDVESIGAFLKNYSRNNSCLITRCFVHLVLLPLESKLFGTISLHDLYLRNISLDTAIGLFNRNGKLHEVILNTIQKEWGDYCKVIVNLYANIFQNYSRNISRQMENISSNIAEAFGALPYVTHFDRLLEQRFTNDIQLNGKFSFHINNLLLDLSADYFELGFRTDLYLPYEFDYIYWYLFEICYPQKVAIYEQTINFMENEKALLIKSGNLESANKKMYKLHGNTALTFPNIEAVNFKFILKTSLIYLYKSYFFLVNALKRQGLIKNPSMDHEEYRFNIRLSPLGPLINFFHIDYQKYFKSKEEYTGSKVSLITLYENSLHALNRCVTYLNRIPSNYTHPDMKIIQHLNYICKKNKVATNLLKLQKVPTSSLHRTKNFIPFLLLILILKMTSIFFNRKMIYSPLRRLTFLPSKFINRVQFLSCSTLKKCKLETEDIKNIPTNEILTKATINPRSLLPYVDSKLHEEDFFNVSELVTINELFKRRVHLGHKIGTLSENMKWALYGERLGVCVFDLRITQQYLIKALNFLSHVVYRGGMVLFVSSDRINMLHIEKVAEEVGQYSHTRKWQSGTLTNIHNLFGTPVRIPDVIIFTSTLTTVLETHPAIVEAAKMGIPTIAICDSNSDPNYITYPIPGNDDTPFAVRYYMSVFREAIKRGQNERKKDQEAGKDLENLGSRFKRLTKFTNNYGYGPLGWGPQGANAGIDSFGYIRDKYYNSGLPPKYTWSSFSNYYSSYGSYHEDHIKYKTFLEEFIAYKNRHEPATPHKFSFIKFSSEGPYYNGVWGYNNHSPYWFG</sequence>
<keyword evidence="15" id="KW-1185">Reference proteome</keyword>
<dbReference type="Pfam" id="PF00318">
    <property type="entry name" value="Ribosomal_S2"/>
    <property type="match status" value="2"/>
</dbReference>
<keyword evidence="5" id="KW-0963">Cytoplasm</keyword>
<dbReference type="GO" id="GO:0005763">
    <property type="term" value="C:mitochondrial small ribosomal subunit"/>
    <property type="evidence" value="ECO:0007669"/>
    <property type="project" value="UniProtKB-ARBA"/>
</dbReference>
<dbReference type="SUPFAM" id="SSF52313">
    <property type="entry name" value="Ribosomal protein S2"/>
    <property type="match status" value="1"/>
</dbReference>
<dbReference type="GO" id="GO:0003735">
    <property type="term" value="F:structural constituent of ribosome"/>
    <property type="evidence" value="ECO:0007669"/>
    <property type="project" value="InterPro"/>
</dbReference>
<dbReference type="AlphaFoldDB" id="A0AAF5CZG8"/>
<dbReference type="InterPro" id="IPR005706">
    <property type="entry name" value="Ribosomal_uS2_bac/mit/plastid"/>
</dbReference>
<reference evidence="16" key="1">
    <citation type="submission" date="2024-02" db="UniProtKB">
        <authorList>
            <consortium name="WormBaseParasite"/>
        </authorList>
    </citation>
    <scope>IDENTIFICATION</scope>
</reference>
<evidence type="ECO:0000256" key="3">
    <source>
        <dbReference type="ARBA" id="ARBA00006242"/>
    </source>
</evidence>
<evidence type="ECO:0000256" key="9">
    <source>
        <dbReference type="ARBA" id="ARBA00030494"/>
    </source>
</evidence>
<evidence type="ECO:0000256" key="12">
    <source>
        <dbReference type="ARBA" id="ARBA00083109"/>
    </source>
</evidence>
<keyword evidence="6" id="KW-0689">Ribosomal protein</keyword>
<dbReference type="InterPro" id="IPR023591">
    <property type="entry name" value="Ribosomal_uS2_flav_dom_sf"/>
</dbReference>
<evidence type="ECO:0000256" key="8">
    <source>
        <dbReference type="ARBA" id="ARBA00023274"/>
    </source>
</evidence>
<evidence type="ECO:0000256" key="7">
    <source>
        <dbReference type="ARBA" id="ARBA00023128"/>
    </source>
</evidence>
<dbReference type="PANTHER" id="PTHR21373">
    <property type="entry name" value="GLUCOSE REPRESSIBLE PROTEIN MAK10"/>
    <property type="match status" value="1"/>
</dbReference>
<accession>A0AAF5CZG8</accession>
<keyword evidence="8" id="KW-0687">Ribonucleoprotein</keyword>
<evidence type="ECO:0000256" key="5">
    <source>
        <dbReference type="ARBA" id="ARBA00022490"/>
    </source>
</evidence>
<organism evidence="15 16">
    <name type="scientific">Strongyloides stercoralis</name>
    <name type="common">Threadworm</name>
    <dbReference type="NCBI Taxonomy" id="6248"/>
    <lineage>
        <taxon>Eukaryota</taxon>
        <taxon>Metazoa</taxon>
        <taxon>Ecdysozoa</taxon>
        <taxon>Nematoda</taxon>
        <taxon>Chromadorea</taxon>
        <taxon>Rhabditida</taxon>
        <taxon>Tylenchina</taxon>
        <taxon>Panagrolaimomorpha</taxon>
        <taxon>Strongyloidoidea</taxon>
        <taxon>Strongyloididae</taxon>
        <taxon>Strongyloides</taxon>
    </lineage>
</organism>
<evidence type="ECO:0000313" key="16">
    <source>
        <dbReference type="WBParaSite" id="TCONS_00004382.p1"/>
    </source>
</evidence>
<dbReference type="WBParaSite" id="TCONS_00004382.p1">
    <property type="protein sequence ID" value="TCONS_00004382.p1"/>
    <property type="gene ID" value="XLOC_001749"/>
</dbReference>
<name>A0AAF5CZG8_STRER</name>
<dbReference type="Gene3D" id="3.40.50.10490">
    <property type="entry name" value="Glucose-6-phosphate isomerase like protein, domain 1"/>
    <property type="match status" value="1"/>
</dbReference>
<feature type="domain" description="NAA35-like TPR repeats" evidence="14">
    <location>
        <begin position="377"/>
        <end position="747"/>
    </location>
</feature>
<dbReference type="InterPro" id="IPR007244">
    <property type="entry name" value="Naa35_N"/>
</dbReference>
<dbReference type="PRINTS" id="PR00395">
    <property type="entry name" value="RIBOSOMALS2"/>
</dbReference>
<evidence type="ECO:0000256" key="11">
    <source>
        <dbReference type="ARBA" id="ARBA00071390"/>
    </source>
</evidence>
<evidence type="ECO:0000256" key="4">
    <source>
        <dbReference type="ARBA" id="ARBA00006289"/>
    </source>
</evidence>
<evidence type="ECO:0000256" key="2">
    <source>
        <dbReference type="ARBA" id="ARBA00004496"/>
    </source>
</evidence>